<dbReference type="AlphaFoldDB" id="A0A7W9BC19"/>
<dbReference type="EMBL" id="JACIJK010000003">
    <property type="protein sequence ID" value="MBB5714253.1"/>
    <property type="molecule type" value="Genomic_DNA"/>
</dbReference>
<evidence type="ECO:0000256" key="1">
    <source>
        <dbReference type="SAM" id="MobiDB-lite"/>
    </source>
</evidence>
<accession>A0A7W9BC19</accession>
<name>A0A7W9BC19_9SPHN</name>
<evidence type="ECO:0000313" key="3">
    <source>
        <dbReference type="Proteomes" id="UP000546200"/>
    </source>
</evidence>
<feature type="region of interest" description="Disordered" evidence="1">
    <location>
        <begin position="1"/>
        <end position="35"/>
    </location>
</feature>
<keyword evidence="3" id="KW-1185">Reference proteome</keyword>
<comment type="caution">
    <text evidence="2">The sequence shown here is derived from an EMBL/GenBank/DDBJ whole genome shotgun (WGS) entry which is preliminary data.</text>
</comment>
<reference evidence="2 3" key="1">
    <citation type="submission" date="2020-08" db="EMBL/GenBank/DDBJ databases">
        <title>Genomic Encyclopedia of Type Strains, Phase IV (KMG-IV): sequencing the most valuable type-strain genomes for metagenomic binning, comparative biology and taxonomic classification.</title>
        <authorList>
            <person name="Goeker M."/>
        </authorList>
    </citation>
    <scope>NUCLEOTIDE SEQUENCE [LARGE SCALE GENOMIC DNA]</scope>
    <source>
        <strain evidence="2 3">DSM 100044</strain>
    </source>
</reference>
<proteinExistence type="predicted"/>
<sequence>MSWIETSVEEEHASAKAALDMVPSVTERSLAKQQH</sequence>
<gene>
    <name evidence="2" type="ORF">FHS94_001084</name>
</gene>
<dbReference type="Proteomes" id="UP000546200">
    <property type="component" value="Unassembled WGS sequence"/>
</dbReference>
<protein>
    <submittedName>
        <fullName evidence="2">Uncharacterized protein</fullName>
    </submittedName>
</protein>
<organism evidence="2 3">
    <name type="scientific">Sphingomonas aerophila</name>
    <dbReference type="NCBI Taxonomy" id="1344948"/>
    <lineage>
        <taxon>Bacteria</taxon>
        <taxon>Pseudomonadati</taxon>
        <taxon>Pseudomonadota</taxon>
        <taxon>Alphaproteobacteria</taxon>
        <taxon>Sphingomonadales</taxon>
        <taxon>Sphingomonadaceae</taxon>
        <taxon>Sphingomonas</taxon>
    </lineage>
</organism>
<evidence type="ECO:0000313" key="2">
    <source>
        <dbReference type="EMBL" id="MBB5714253.1"/>
    </source>
</evidence>